<evidence type="ECO:0000256" key="1">
    <source>
        <dbReference type="SAM" id="MobiDB-lite"/>
    </source>
</evidence>
<comment type="caution">
    <text evidence="2">The sequence shown here is derived from an EMBL/GenBank/DDBJ whole genome shotgun (WGS) entry which is preliminary data.</text>
</comment>
<dbReference type="AlphaFoldDB" id="A0AAV6ZE87"/>
<protein>
    <submittedName>
        <fullName evidence="2">Uncharacterized protein</fullName>
    </submittedName>
</protein>
<sequence length="241" mass="27046">METKASISVSYKWKNQGENCGITELSTTIIDFAKQNVPKVNSPPSRKSGYLLVCGRELRAILNPWVPCGALDPKEILEFQLRRMKRQSDPSDEACADKIVAPEMYKYPTFHDGLFLKVKCQGKTKRGKEKKIIPMMQHYTDNNPMAVFGFPSETITQALHNDKRFTIPGPFSLEDSDGKKYNSDVLLSMLPDDTFTIVVHKSNQPKKRSPNETTARKDEASGPSPDHGPSHPNRSPAIRTP</sequence>
<name>A0AAV6ZE87_ENGPU</name>
<gene>
    <name evidence="2" type="ORF">GDO81_020486</name>
</gene>
<dbReference type="Proteomes" id="UP000824782">
    <property type="component" value="Unassembled WGS sequence"/>
</dbReference>
<evidence type="ECO:0000313" key="3">
    <source>
        <dbReference type="Proteomes" id="UP000824782"/>
    </source>
</evidence>
<reference evidence="2" key="1">
    <citation type="thesis" date="2020" institute="ProQuest LLC" country="789 East Eisenhower Parkway, Ann Arbor, MI, USA">
        <title>Comparative Genomics and Chromosome Evolution.</title>
        <authorList>
            <person name="Mudd A.B."/>
        </authorList>
    </citation>
    <scope>NUCLEOTIDE SEQUENCE</scope>
    <source>
        <strain evidence="2">237g6f4</strain>
        <tissue evidence="2">Blood</tissue>
    </source>
</reference>
<evidence type="ECO:0000313" key="2">
    <source>
        <dbReference type="EMBL" id="KAG8545699.1"/>
    </source>
</evidence>
<feature type="compositionally biased region" description="Low complexity" evidence="1">
    <location>
        <begin position="221"/>
        <end position="232"/>
    </location>
</feature>
<accession>A0AAV6ZE87</accession>
<feature type="region of interest" description="Disordered" evidence="1">
    <location>
        <begin position="199"/>
        <end position="241"/>
    </location>
</feature>
<keyword evidence="3" id="KW-1185">Reference proteome</keyword>
<dbReference type="EMBL" id="WNYA01001479">
    <property type="protein sequence ID" value="KAG8545699.1"/>
    <property type="molecule type" value="Genomic_DNA"/>
</dbReference>
<organism evidence="2 3">
    <name type="scientific">Engystomops pustulosus</name>
    <name type="common">Tungara frog</name>
    <name type="synonym">Physalaemus pustulosus</name>
    <dbReference type="NCBI Taxonomy" id="76066"/>
    <lineage>
        <taxon>Eukaryota</taxon>
        <taxon>Metazoa</taxon>
        <taxon>Chordata</taxon>
        <taxon>Craniata</taxon>
        <taxon>Vertebrata</taxon>
        <taxon>Euteleostomi</taxon>
        <taxon>Amphibia</taxon>
        <taxon>Batrachia</taxon>
        <taxon>Anura</taxon>
        <taxon>Neobatrachia</taxon>
        <taxon>Hyloidea</taxon>
        <taxon>Leptodactylidae</taxon>
        <taxon>Leiuperinae</taxon>
        <taxon>Engystomops</taxon>
    </lineage>
</organism>
<proteinExistence type="predicted"/>